<keyword evidence="3" id="KW-1185">Reference proteome</keyword>
<dbReference type="GO" id="GO:0016887">
    <property type="term" value="F:ATP hydrolysis activity"/>
    <property type="evidence" value="ECO:0007669"/>
    <property type="project" value="InterPro"/>
</dbReference>
<evidence type="ECO:0000259" key="1">
    <source>
        <dbReference type="Pfam" id="PF00005"/>
    </source>
</evidence>
<proteinExistence type="predicted"/>
<evidence type="ECO:0000313" key="3">
    <source>
        <dbReference type="Proteomes" id="UP000324194"/>
    </source>
</evidence>
<dbReference type="GO" id="GO:0022857">
    <property type="term" value="F:transmembrane transporter activity"/>
    <property type="evidence" value="ECO:0007669"/>
    <property type="project" value="TreeGrafter"/>
</dbReference>
<dbReference type="GO" id="GO:0005886">
    <property type="term" value="C:plasma membrane"/>
    <property type="evidence" value="ECO:0007669"/>
    <property type="project" value="TreeGrafter"/>
</dbReference>
<dbReference type="Gene3D" id="3.40.50.300">
    <property type="entry name" value="P-loop containing nucleotide triphosphate hydrolases"/>
    <property type="match status" value="1"/>
</dbReference>
<name>A0A5E4PF45_9COXI</name>
<dbReference type="InterPro" id="IPR027417">
    <property type="entry name" value="P-loop_NTPase"/>
</dbReference>
<dbReference type="Proteomes" id="UP000324194">
    <property type="component" value="Chromosome 1"/>
</dbReference>
<accession>A0A5E4PF45</accession>
<dbReference type="Pfam" id="PF00005">
    <property type="entry name" value="ABC_tran"/>
    <property type="match status" value="1"/>
</dbReference>
<sequence length="100" mass="11334">MIELKQVCKTFYLQQKQFQALKEIDLAIHRGEIFGIFGASGAGKSTLLRTLNLLEKPTSGRVYIDKVDLTQLDTAQLNQQRKKNRYDIPALQSAEIAHCL</sequence>
<dbReference type="KEGG" id="asip:AQUSIP_09000"/>
<dbReference type="PANTHER" id="PTHR24220:SF86">
    <property type="entry name" value="ABC TRANSPORTER ABCH.1"/>
    <property type="match status" value="1"/>
</dbReference>
<dbReference type="GO" id="GO:0005524">
    <property type="term" value="F:ATP binding"/>
    <property type="evidence" value="ECO:0007669"/>
    <property type="project" value="UniProtKB-KW"/>
</dbReference>
<organism evidence="2 3">
    <name type="scientific">Aquicella siphonis</name>
    <dbReference type="NCBI Taxonomy" id="254247"/>
    <lineage>
        <taxon>Bacteria</taxon>
        <taxon>Pseudomonadati</taxon>
        <taxon>Pseudomonadota</taxon>
        <taxon>Gammaproteobacteria</taxon>
        <taxon>Legionellales</taxon>
        <taxon>Coxiellaceae</taxon>
        <taxon>Aquicella</taxon>
    </lineage>
</organism>
<feature type="domain" description="ABC transporter" evidence="1">
    <location>
        <begin position="21"/>
        <end position="80"/>
    </location>
</feature>
<dbReference type="InterPro" id="IPR015854">
    <property type="entry name" value="ABC_transpr_LolD-like"/>
</dbReference>
<reference evidence="2 3" key="1">
    <citation type="submission" date="2019-08" db="EMBL/GenBank/DDBJ databases">
        <authorList>
            <person name="Guy L."/>
        </authorList>
    </citation>
    <scope>NUCLEOTIDE SEQUENCE [LARGE SCALE GENOMIC DNA]</scope>
    <source>
        <strain evidence="2 3">SGT-108</strain>
    </source>
</reference>
<protein>
    <submittedName>
        <fullName evidence="2">Methionine import ATP-binding protein MetN</fullName>
    </submittedName>
</protein>
<dbReference type="PANTHER" id="PTHR24220">
    <property type="entry name" value="IMPORT ATP-BINDING PROTEIN"/>
    <property type="match status" value="1"/>
</dbReference>
<dbReference type="RefSeq" id="WP_148338905.1">
    <property type="nucleotide sequence ID" value="NZ_LR699119.1"/>
</dbReference>
<dbReference type="SUPFAM" id="SSF52540">
    <property type="entry name" value="P-loop containing nucleoside triphosphate hydrolases"/>
    <property type="match status" value="1"/>
</dbReference>
<keyword evidence="2" id="KW-0547">Nucleotide-binding</keyword>
<gene>
    <name evidence="2" type="primary">metN_1</name>
    <name evidence="2" type="ORF">AQUSIP_09000</name>
</gene>
<dbReference type="AlphaFoldDB" id="A0A5E4PF45"/>
<evidence type="ECO:0000313" key="2">
    <source>
        <dbReference type="EMBL" id="VVC75610.1"/>
    </source>
</evidence>
<dbReference type="EMBL" id="LR699119">
    <property type="protein sequence ID" value="VVC75610.1"/>
    <property type="molecule type" value="Genomic_DNA"/>
</dbReference>
<keyword evidence="2" id="KW-0067">ATP-binding</keyword>
<dbReference type="OrthoDB" id="9802264at2"/>
<dbReference type="InterPro" id="IPR003439">
    <property type="entry name" value="ABC_transporter-like_ATP-bd"/>
</dbReference>